<organism evidence="1 2">
    <name type="scientific">Paenibacillus mucilaginosus (strain KNP414)</name>
    <dbReference type="NCBI Taxonomy" id="1036673"/>
    <lineage>
        <taxon>Bacteria</taxon>
        <taxon>Bacillati</taxon>
        <taxon>Bacillota</taxon>
        <taxon>Bacilli</taxon>
        <taxon>Bacillales</taxon>
        <taxon>Paenibacillaceae</taxon>
        <taxon>Paenibacillus</taxon>
    </lineage>
</organism>
<dbReference type="Proteomes" id="UP000006620">
    <property type="component" value="Chromosome"/>
</dbReference>
<dbReference type="EMBL" id="CP002869">
    <property type="protein sequence ID" value="AEI38978.1"/>
    <property type="molecule type" value="Genomic_DNA"/>
</dbReference>
<dbReference type="Gene3D" id="3.40.50.1240">
    <property type="entry name" value="Phosphoglycerate mutase-like"/>
    <property type="match status" value="1"/>
</dbReference>
<dbReference type="InterPro" id="IPR013078">
    <property type="entry name" value="His_Pase_superF_clade-1"/>
</dbReference>
<dbReference type="SMART" id="SM00855">
    <property type="entry name" value="PGAM"/>
    <property type="match status" value="1"/>
</dbReference>
<dbReference type="InterPro" id="IPR050275">
    <property type="entry name" value="PGM_Phosphatase"/>
</dbReference>
<proteinExistence type="predicted"/>
<dbReference type="GO" id="GO:0016791">
    <property type="term" value="F:phosphatase activity"/>
    <property type="evidence" value="ECO:0007669"/>
    <property type="project" value="TreeGrafter"/>
</dbReference>
<dbReference type="InterPro" id="IPR029033">
    <property type="entry name" value="His_PPase_superfam"/>
</dbReference>
<dbReference type="GO" id="GO:0005737">
    <property type="term" value="C:cytoplasm"/>
    <property type="evidence" value="ECO:0007669"/>
    <property type="project" value="TreeGrafter"/>
</dbReference>
<protein>
    <submittedName>
        <fullName evidence="1">Phosphoglycerate mutase</fullName>
    </submittedName>
</protein>
<dbReference type="Pfam" id="PF00300">
    <property type="entry name" value="His_Phos_1"/>
    <property type="match status" value="1"/>
</dbReference>
<dbReference type="SUPFAM" id="SSF53254">
    <property type="entry name" value="Phosphoglycerate mutase-like"/>
    <property type="match status" value="1"/>
</dbReference>
<gene>
    <name evidence="1" type="ordered locus">KNP414_00353</name>
</gene>
<evidence type="ECO:0000313" key="1">
    <source>
        <dbReference type="EMBL" id="AEI38978.1"/>
    </source>
</evidence>
<name>F8FNE1_PAEMK</name>
<dbReference type="PANTHER" id="PTHR48100">
    <property type="entry name" value="BROAD-SPECIFICITY PHOSPHATASE YOR283W-RELATED"/>
    <property type="match status" value="1"/>
</dbReference>
<dbReference type="KEGG" id="pms:KNP414_00353"/>
<reference evidence="2" key="1">
    <citation type="submission" date="2011-06" db="EMBL/GenBank/DDBJ databases">
        <title>Complete genome sequence of Paenibacillus mucilaginosus KNP414.</title>
        <authorList>
            <person name="Wang J."/>
            <person name="Hu S."/>
            <person name="Hu X."/>
            <person name="Zhang B."/>
            <person name="Dong D."/>
            <person name="Zhang S."/>
            <person name="Zhao K."/>
            <person name="Wu D."/>
        </authorList>
    </citation>
    <scope>NUCLEOTIDE SEQUENCE [LARGE SCALE GENOMIC DNA]</scope>
    <source>
        <strain evidence="2">KNP414</strain>
    </source>
</reference>
<dbReference type="HOGENOM" id="CLU_033323_12_2_9"/>
<accession>F8FNE1</accession>
<dbReference type="PANTHER" id="PTHR48100:SF59">
    <property type="entry name" value="ADENOSYLCOBALAMIN_ALPHA-RIBAZOLE PHOSPHATASE"/>
    <property type="match status" value="1"/>
</dbReference>
<sequence length="200" mass="22278">MTGVITTVYFVRHADSPYSAERERERGLSAAGEEAARRAALLLEDEGIGFLVSSPYRRAVLTLQPLADRLGLPVAEEEDLRERKLSAEPLFPSREAFFEAKRSLFADPQLRYPGGESSEEARQRGTAVLRGLLLRHRGSRLALGTHGDIMTLMLGAWDPAYGFRFWQSTSMPDIYKAEFMEDAAGPCLYAVTRLWRGPGA</sequence>
<dbReference type="PATRIC" id="fig|1036673.3.peg.308"/>
<dbReference type="CDD" id="cd07067">
    <property type="entry name" value="HP_PGM_like"/>
    <property type="match status" value="1"/>
</dbReference>
<dbReference type="AlphaFoldDB" id="F8FNE1"/>
<reference evidence="1 2" key="2">
    <citation type="journal article" date="2013" name="Genome Announc.">
        <title>Genome Sequence of Growth-Improving Paenibacillus mucilaginosus Strain KNP414.</title>
        <authorList>
            <person name="Lu J.J."/>
            <person name="Wang J.F."/>
            <person name="Hu X.F."/>
        </authorList>
    </citation>
    <scope>NUCLEOTIDE SEQUENCE [LARGE SCALE GENOMIC DNA]</scope>
    <source>
        <strain evidence="1 2">KNP414</strain>
    </source>
</reference>
<evidence type="ECO:0000313" key="2">
    <source>
        <dbReference type="Proteomes" id="UP000006620"/>
    </source>
</evidence>
<dbReference type="RefSeq" id="WP_013914144.1">
    <property type="nucleotide sequence ID" value="NC_015690.1"/>
</dbReference>